<dbReference type="CDD" id="cd18579">
    <property type="entry name" value="ABC_6TM_ABCC_D1"/>
    <property type="match status" value="1"/>
</dbReference>
<comment type="subcellular location">
    <subcellularLocation>
        <location evidence="1">Membrane</location>
        <topology evidence="1">Multi-pass membrane protein</topology>
    </subcellularLocation>
</comment>
<dbReference type="InterPro" id="IPR003439">
    <property type="entry name" value="ABC_transporter-like_ATP-bd"/>
</dbReference>
<dbReference type="Gene3D" id="1.20.1560.10">
    <property type="entry name" value="ABC transporter type 1, transmembrane domain"/>
    <property type="match status" value="2"/>
</dbReference>
<keyword evidence="5" id="KW-0067">ATP-binding</keyword>
<keyword evidence="7 9" id="KW-0472">Membrane</keyword>
<keyword evidence="2" id="KW-0813">Transport</keyword>
<evidence type="ECO:0000256" key="4">
    <source>
        <dbReference type="ARBA" id="ARBA00022741"/>
    </source>
</evidence>
<comment type="caution">
    <text evidence="12">The sequence shown here is derived from an EMBL/GenBank/DDBJ whole genome shotgun (WGS) entry which is preliminary data.</text>
</comment>
<dbReference type="GO" id="GO:0016887">
    <property type="term" value="F:ATP hydrolysis activity"/>
    <property type="evidence" value="ECO:0007669"/>
    <property type="project" value="InterPro"/>
</dbReference>
<evidence type="ECO:0000256" key="7">
    <source>
        <dbReference type="ARBA" id="ARBA00023136"/>
    </source>
</evidence>
<dbReference type="EMBL" id="JAAAIP010000005">
    <property type="protein sequence ID" value="KAG0330230.1"/>
    <property type="molecule type" value="Genomic_DNA"/>
</dbReference>
<dbReference type="SUPFAM" id="SSF52540">
    <property type="entry name" value="P-loop containing nucleoside triphosphate hydrolases"/>
    <property type="match status" value="3"/>
</dbReference>
<feature type="compositionally biased region" description="Acidic residues" evidence="8">
    <location>
        <begin position="484"/>
        <end position="494"/>
    </location>
</feature>
<dbReference type="PROSITE" id="PS50893">
    <property type="entry name" value="ABC_TRANSPORTER_2"/>
    <property type="match status" value="2"/>
</dbReference>
<feature type="region of interest" description="Disordered" evidence="8">
    <location>
        <begin position="480"/>
        <end position="521"/>
    </location>
</feature>
<dbReference type="PROSITE" id="PS50929">
    <property type="entry name" value="ABC_TM1F"/>
    <property type="match status" value="2"/>
</dbReference>
<dbReference type="FunFam" id="3.40.50.300:FF:000163">
    <property type="entry name" value="Multidrug resistance-associated protein member 4"/>
    <property type="match status" value="1"/>
</dbReference>
<protein>
    <recommendedName>
        <fullName evidence="14">P-loop containing nucleoside triphosphate hydrolase protein</fullName>
    </recommendedName>
</protein>
<feature type="region of interest" description="Disordered" evidence="8">
    <location>
        <begin position="760"/>
        <end position="796"/>
    </location>
</feature>
<evidence type="ECO:0000256" key="1">
    <source>
        <dbReference type="ARBA" id="ARBA00004141"/>
    </source>
</evidence>
<dbReference type="InterPro" id="IPR036640">
    <property type="entry name" value="ABC1_TM_sf"/>
</dbReference>
<feature type="domain" description="ABC transmembrane type-1" evidence="11">
    <location>
        <begin position="853"/>
        <end position="1133"/>
    </location>
</feature>
<feature type="transmembrane region" description="Helical" evidence="9">
    <location>
        <begin position="370"/>
        <end position="394"/>
    </location>
</feature>
<feature type="domain" description="ABC transmembrane type-1" evidence="11">
    <location>
        <begin position="178"/>
        <end position="430"/>
    </location>
</feature>
<name>A0A9P6UZT3_9FUNG</name>
<sequence length="1463" mass="164472">MSIFSTILVLHTLFSLHQTDRHEFRLSMVSLFMLTLGFMVEAYPRGSTRVQELSGAQDYDKANLFSRLTFYFYQPVISLAARQHMLQPSDIVNQLPEENRTQPGYERLSVYWNKRVQNYYSEVHASQKQQNQRERRDSGGKTTGLKKPSLMAAALLANWRALIPVIAMRIVIPFTEYLSPVLLGLFLDYIQGPPADSDTLKKDEDKPLIYGLAIAFSIFAVQTVVPIMYVYILRDMYLLSNEIKAALIAMIYRKALKLSPDARRQSSTGAITNHMSVDATAWEGGIDKLSIWISLPFDFTICLLWRAGVYEGLEEERLKATDERIRLTSEILSNVKIVKLYGWEMPFKRKISQARSIELGVLRRMGALEAIMSVVFASSSVIVSLITFAVYVTIGNGELTPKIVFVSIALFDQLHEPVSRLAEGTTDAIGIIVATKRIQRFLFREEIDDQQILREAHDSSGIANAIEVEDAVMSWTPAVPSERVEDDDEDDDENNSTCEDQPLLTDHSDTENSGSNTPLRPTLRHVNLTIKDRTLTAVVGRVGQGKSSLLSAIIGEMYKIQGTIRVRGRVAYVPQQAWIFNATLRDNILFGNAFNQERYRQVLQVCGLEPDLAILPAGDLTEIGERGINLSGGQKQRVSLARAAYDDADVYLLDDPLSAVDAHVDRYLWDNLIGSRGLLKDKARILVTHGVHHLEHVDQIVVMNDGEVSEVGRYEDLVAAKRSFYYLIKDYASKHVRRRKNSLAVDAALAGSYGIETAHHASESTAADGPSENVSLSERSEEDALESDSVTLDDDVGPESVLKRTASMNQTANTDTLDEEEDRLIEEEVMKKGSIEWKLVKSYAKACTLELAIGIVLINAVTQLCQIGFNFWLKHWISKSKEELQASLPLFLGVYTAMTVVYVVFYVFFVHLALAVGRIRASELIHRRLISKIIRMPMSFFDTTPLGRIVNRFSSDLYSIDENLPWKFIDLIYLSISVFSTFVVLAATTPVFILMIPPVLLVYYIIQNHYLWAIRSLKRMNSVAISPLYQHFDETLNGVSTIRAMAVQERFIHENTRRTDYSSNAFTAFMYCNRWVELRLQFLSASIILVVALSGVFSRYTIDPSLVGLALNFAISIADSIMWLCRDFSGWQSYLVAVERVQEYTDKYPEAPEVTDKAVPESWPDRGRIVFKNYSTRYREGLDLAIKHLSFEVMPGERIGIVGRTGAGKSSLTLALFRIVEAANSHWARASDNTGYHAQGQDDPAETDRLLGGRSVLAEGSNHDDPREEEIDGGSIEIDGIDIATIGLSDLRKHLAIIPQDPTLFEGTIRDNLDPFQEVPDAQLWEALERAHLKDHIRALPGGLGLNAVVAQNGENFSVGQRSLICLARALLRKSKILILDEATAAVDIETDELIQRTIRLEFRDRTILTIAHRIKTVMDSSRILVMEQGRVVEMDAPEVLLQRQDSLFFKLAHQAGEVPTQE</sequence>
<dbReference type="GO" id="GO:0016020">
    <property type="term" value="C:membrane"/>
    <property type="evidence" value="ECO:0007669"/>
    <property type="project" value="UniProtKB-SubCell"/>
</dbReference>
<dbReference type="CDD" id="cd03250">
    <property type="entry name" value="ABCC_MRP_domain1"/>
    <property type="match status" value="1"/>
</dbReference>
<evidence type="ECO:0000259" key="11">
    <source>
        <dbReference type="PROSITE" id="PS50929"/>
    </source>
</evidence>
<feature type="transmembrane region" description="Helical" evidence="9">
    <location>
        <begin position="1080"/>
        <end position="1100"/>
    </location>
</feature>
<accession>A0A9P6UZT3</accession>
<evidence type="ECO:0000256" key="3">
    <source>
        <dbReference type="ARBA" id="ARBA00022692"/>
    </source>
</evidence>
<feature type="transmembrane region" description="Helical" evidence="9">
    <location>
        <begin position="208"/>
        <end position="232"/>
    </location>
</feature>
<dbReference type="InterPro" id="IPR017871">
    <property type="entry name" value="ABC_transporter-like_CS"/>
</dbReference>
<keyword evidence="6 9" id="KW-1133">Transmembrane helix</keyword>
<dbReference type="InterPro" id="IPR044746">
    <property type="entry name" value="ABCC_6TM_D1"/>
</dbReference>
<reference evidence="12" key="1">
    <citation type="journal article" date="2020" name="Fungal Divers.">
        <title>Resolving the Mortierellaceae phylogeny through synthesis of multi-gene phylogenetics and phylogenomics.</title>
        <authorList>
            <person name="Vandepol N."/>
            <person name="Liber J."/>
            <person name="Desiro A."/>
            <person name="Na H."/>
            <person name="Kennedy M."/>
            <person name="Barry K."/>
            <person name="Grigoriev I.V."/>
            <person name="Miller A.N."/>
            <person name="O'Donnell K."/>
            <person name="Stajich J.E."/>
            <person name="Bonito G."/>
        </authorList>
    </citation>
    <scope>NUCLEOTIDE SEQUENCE</scope>
    <source>
        <strain evidence="12">REB-010B</strain>
    </source>
</reference>
<dbReference type="CDD" id="cd18580">
    <property type="entry name" value="ABC_6TM_ABCC_D2"/>
    <property type="match status" value="1"/>
</dbReference>
<dbReference type="InterPro" id="IPR003593">
    <property type="entry name" value="AAA+_ATPase"/>
</dbReference>
<feature type="region of interest" description="Disordered" evidence="8">
    <location>
        <begin position="123"/>
        <end position="145"/>
    </location>
</feature>
<feature type="transmembrane region" description="Helical" evidence="9">
    <location>
        <begin position="851"/>
        <end position="873"/>
    </location>
</feature>
<evidence type="ECO:0000256" key="9">
    <source>
        <dbReference type="SAM" id="Phobius"/>
    </source>
</evidence>
<dbReference type="SUPFAM" id="SSF90123">
    <property type="entry name" value="ABC transporter transmembrane region"/>
    <property type="match status" value="2"/>
</dbReference>
<keyword evidence="3 9" id="KW-0812">Transmembrane</keyword>
<dbReference type="InterPro" id="IPR044726">
    <property type="entry name" value="ABCC_6TM_D2"/>
</dbReference>
<feature type="domain" description="ABC transporter" evidence="10">
    <location>
        <begin position="1169"/>
        <end position="1454"/>
    </location>
</feature>
<dbReference type="CDD" id="cd03244">
    <property type="entry name" value="ABCC_MRP_domain2"/>
    <property type="match status" value="1"/>
</dbReference>
<dbReference type="GO" id="GO:0140359">
    <property type="term" value="F:ABC-type transporter activity"/>
    <property type="evidence" value="ECO:0007669"/>
    <property type="project" value="InterPro"/>
</dbReference>
<dbReference type="Gene3D" id="3.40.50.300">
    <property type="entry name" value="P-loop containing nucleotide triphosphate hydrolases"/>
    <property type="match status" value="2"/>
</dbReference>
<dbReference type="InterPro" id="IPR050173">
    <property type="entry name" value="ABC_transporter_C-like"/>
</dbReference>
<keyword evidence="13" id="KW-1185">Reference proteome</keyword>
<evidence type="ECO:0008006" key="14">
    <source>
        <dbReference type="Google" id="ProtNLM"/>
    </source>
</evidence>
<evidence type="ECO:0000259" key="10">
    <source>
        <dbReference type="PROSITE" id="PS50893"/>
    </source>
</evidence>
<evidence type="ECO:0000256" key="8">
    <source>
        <dbReference type="SAM" id="MobiDB-lite"/>
    </source>
</evidence>
<dbReference type="OrthoDB" id="6500128at2759"/>
<dbReference type="Pfam" id="PF00664">
    <property type="entry name" value="ABC_membrane"/>
    <property type="match status" value="3"/>
</dbReference>
<evidence type="ECO:0000256" key="6">
    <source>
        <dbReference type="ARBA" id="ARBA00022989"/>
    </source>
</evidence>
<keyword evidence="4" id="KW-0547">Nucleotide-binding</keyword>
<evidence type="ECO:0000256" key="2">
    <source>
        <dbReference type="ARBA" id="ARBA00022448"/>
    </source>
</evidence>
<gene>
    <name evidence="12" type="ORF">BGZ99_007091</name>
</gene>
<feature type="domain" description="ABC transporter" evidence="10">
    <location>
        <begin position="505"/>
        <end position="730"/>
    </location>
</feature>
<dbReference type="Proteomes" id="UP000738325">
    <property type="component" value="Unassembled WGS sequence"/>
</dbReference>
<dbReference type="InterPro" id="IPR011527">
    <property type="entry name" value="ABC1_TM_dom"/>
</dbReference>
<evidence type="ECO:0000313" key="13">
    <source>
        <dbReference type="Proteomes" id="UP000738325"/>
    </source>
</evidence>
<dbReference type="SMART" id="SM00382">
    <property type="entry name" value="AAA"/>
    <property type="match status" value="2"/>
</dbReference>
<dbReference type="GO" id="GO:0005524">
    <property type="term" value="F:ATP binding"/>
    <property type="evidence" value="ECO:0007669"/>
    <property type="project" value="UniProtKB-KW"/>
</dbReference>
<feature type="transmembrane region" description="Helical" evidence="9">
    <location>
        <begin position="972"/>
        <end position="1005"/>
    </location>
</feature>
<evidence type="ECO:0000256" key="5">
    <source>
        <dbReference type="ARBA" id="ARBA00022840"/>
    </source>
</evidence>
<dbReference type="FunFam" id="3.40.50.300:FF:000997">
    <property type="entry name" value="Multidrug resistance-associated protein 1"/>
    <property type="match status" value="1"/>
</dbReference>
<dbReference type="PANTHER" id="PTHR24223">
    <property type="entry name" value="ATP-BINDING CASSETTE SUB-FAMILY C"/>
    <property type="match status" value="1"/>
</dbReference>
<proteinExistence type="predicted"/>
<dbReference type="InterPro" id="IPR027417">
    <property type="entry name" value="P-loop_NTPase"/>
</dbReference>
<feature type="transmembrane region" description="Helical" evidence="9">
    <location>
        <begin position="894"/>
        <end position="914"/>
    </location>
</feature>
<feature type="compositionally biased region" description="Acidic residues" evidence="8">
    <location>
        <begin position="780"/>
        <end position="796"/>
    </location>
</feature>
<dbReference type="FunFam" id="1.20.1560.10:FF:000010">
    <property type="entry name" value="Multidrug resistance-associated ABC transporter"/>
    <property type="match status" value="1"/>
</dbReference>
<dbReference type="PROSITE" id="PS00211">
    <property type="entry name" value="ABC_TRANSPORTER_1"/>
    <property type="match status" value="2"/>
</dbReference>
<organism evidence="12 13">
    <name type="scientific">Dissophora globulifera</name>
    <dbReference type="NCBI Taxonomy" id="979702"/>
    <lineage>
        <taxon>Eukaryota</taxon>
        <taxon>Fungi</taxon>
        <taxon>Fungi incertae sedis</taxon>
        <taxon>Mucoromycota</taxon>
        <taxon>Mortierellomycotina</taxon>
        <taxon>Mortierellomycetes</taxon>
        <taxon>Mortierellales</taxon>
        <taxon>Mortierellaceae</taxon>
        <taxon>Dissophora</taxon>
    </lineage>
</organism>
<dbReference type="Pfam" id="PF00005">
    <property type="entry name" value="ABC_tran"/>
    <property type="match status" value="3"/>
</dbReference>
<evidence type="ECO:0000313" key="12">
    <source>
        <dbReference type="EMBL" id="KAG0330230.1"/>
    </source>
</evidence>